<organism evidence="2 3">
    <name type="scientific">Rangifer tarandus platyrhynchus</name>
    <name type="common">Svalbard reindeer</name>
    <dbReference type="NCBI Taxonomy" id="3082113"/>
    <lineage>
        <taxon>Eukaryota</taxon>
        <taxon>Metazoa</taxon>
        <taxon>Chordata</taxon>
        <taxon>Craniata</taxon>
        <taxon>Vertebrata</taxon>
        <taxon>Euteleostomi</taxon>
        <taxon>Mammalia</taxon>
        <taxon>Eutheria</taxon>
        <taxon>Laurasiatheria</taxon>
        <taxon>Artiodactyla</taxon>
        <taxon>Ruminantia</taxon>
        <taxon>Pecora</taxon>
        <taxon>Cervidae</taxon>
        <taxon>Odocoileinae</taxon>
        <taxon>Rangifer</taxon>
    </lineage>
</organism>
<protein>
    <submittedName>
        <fullName evidence="2">Uncharacterized protein</fullName>
    </submittedName>
</protein>
<keyword evidence="1" id="KW-0472">Membrane</keyword>
<gene>
    <name evidence="2" type="ORF">MRATA1EN1_LOCUS27372</name>
</gene>
<dbReference type="EMBL" id="OX459943">
    <property type="protein sequence ID" value="CAI9178410.1"/>
    <property type="molecule type" value="Genomic_DNA"/>
</dbReference>
<keyword evidence="1" id="KW-1133">Transmembrane helix</keyword>
<proteinExistence type="predicted"/>
<evidence type="ECO:0000256" key="1">
    <source>
        <dbReference type="SAM" id="Phobius"/>
    </source>
</evidence>
<keyword evidence="3" id="KW-1185">Reference proteome</keyword>
<accession>A0ABN8ZWW4</accession>
<dbReference type="Proteomes" id="UP001176941">
    <property type="component" value="Chromosome 7"/>
</dbReference>
<evidence type="ECO:0000313" key="2">
    <source>
        <dbReference type="EMBL" id="CAI9178410.1"/>
    </source>
</evidence>
<reference evidence="2" key="1">
    <citation type="submission" date="2023-04" db="EMBL/GenBank/DDBJ databases">
        <authorList>
            <consortium name="ELIXIR-Norway"/>
        </authorList>
    </citation>
    <scope>NUCLEOTIDE SEQUENCE [LARGE SCALE GENOMIC DNA]</scope>
</reference>
<name>A0ABN8ZWW4_RANTA</name>
<sequence length="119" mass="13113">MDYFCFFRIFSNSSNFLSLFPLFSAVVFIALQTFLKCLINAGCHLGFHTTAVWEVPGRTLEHEGAGMSLRWGPSERRWQRRCPVSAAALADAGGRGSRAPHCLRAHRPAALRAPCSGAM</sequence>
<feature type="transmembrane region" description="Helical" evidence="1">
    <location>
        <begin position="16"/>
        <end position="35"/>
    </location>
</feature>
<keyword evidence="1" id="KW-0812">Transmembrane</keyword>
<evidence type="ECO:0000313" key="3">
    <source>
        <dbReference type="Proteomes" id="UP001176941"/>
    </source>
</evidence>